<dbReference type="EMBL" id="JADCTT010000005">
    <property type="protein sequence ID" value="KAF9752780.1"/>
    <property type="molecule type" value="Genomic_DNA"/>
</dbReference>
<sequence>MLCTICRQCLDGIWDPSKTKRVCRINDFNEHFKEGDSKNHVSLPTVASHADQHPSQFVFGHHPTPESYLRSVQQGCIGCSGPGHKVQQIDKDPVMAHLGYFSVFTIDIQKTGVVMEIFKPGTRMGGQHLVFYEGSPRDYNFNLSPLTGDAATWGLIRNWVDTCIESHQRCNQEAKYIPQYLLQLDKSNGIFRLVSADQVGPHPTVRYCTLSHCYSADSHGSLQLASSTLEALSRPQPLSSLPLTYQDAFAVVSQLGVNYLWIDHLCVPQDQPFTDHERRDVFSNSFCGIGATSSTSPSSGLFNKRTPELSLPTVFEFPLSADGDTAMVRFNSPDASKFRDEPLIKTARGFQQRLLTKRMIHFTASLIYWECYEALCSEVNPQNMVLLPKYYTAPEKDTVPGSQHRHVSNRSLAAPAWKRLIMVQPPPYPNADDRDAILDSWFHLLQTYTSCKHEAPEERLSCVETAAMDTKALLKKNGYDEIYLAGMWKDTFPAALVWTVEAAADGRPTQYQGPSWSWSAINGAISYDYRKMRQDSNVGLCQLINANYETGTAAAGSLTLRGKLAIGKLCHHDYNDWVENGLIPEDVLRTRFGAQMDIAELVDPDAGASLGKAPDDTDHLHEWCVRFDTKHDMKEEVFMLPVSLVPAGNPSLGVTVYGVSLIKSVGGVYTRSGMWQVSMSSKTEARELFKGLVDIEITIV</sequence>
<reference evidence="2" key="1">
    <citation type="submission" date="2020-10" db="EMBL/GenBank/DDBJ databases">
        <title>High-Quality Genome Resource of Clonostachys rosea strain S41 by Oxford Nanopore Long-Read Sequencing.</title>
        <authorList>
            <person name="Wang H."/>
        </authorList>
    </citation>
    <scope>NUCLEOTIDE SEQUENCE</scope>
    <source>
        <strain evidence="2">S41</strain>
    </source>
</reference>
<protein>
    <recommendedName>
        <fullName evidence="1">Heterokaryon incompatibility domain-containing protein</fullName>
    </recommendedName>
</protein>
<gene>
    <name evidence="2" type="ORF">IM811_014574</name>
</gene>
<dbReference type="Proteomes" id="UP000616885">
    <property type="component" value="Unassembled WGS sequence"/>
</dbReference>
<proteinExistence type="predicted"/>
<comment type="caution">
    <text evidence="2">The sequence shown here is derived from an EMBL/GenBank/DDBJ whole genome shotgun (WGS) entry which is preliminary data.</text>
</comment>
<dbReference type="Pfam" id="PF06985">
    <property type="entry name" value="HET"/>
    <property type="match status" value="1"/>
</dbReference>
<feature type="domain" description="Heterokaryon incompatibility" evidence="1">
    <location>
        <begin position="207"/>
        <end position="311"/>
    </location>
</feature>
<dbReference type="InterPro" id="IPR010730">
    <property type="entry name" value="HET"/>
</dbReference>
<evidence type="ECO:0000313" key="2">
    <source>
        <dbReference type="EMBL" id="KAF9752780.1"/>
    </source>
</evidence>
<evidence type="ECO:0000259" key="1">
    <source>
        <dbReference type="Pfam" id="PF06985"/>
    </source>
</evidence>
<dbReference type="AlphaFoldDB" id="A0A8H7NBX5"/>
<evidence type="ECO:0000313" key="3">
    <source>
        <dbReference type="Proteomes" id="UP000616885"/>
    </source>
</evidence>
<dbReference type="PANTHER" id="PTHR33112">
    <property type="entry name" value="DOMAIN PROTEIN, PUTATIVE-RELATED"/>
    <property type="match status" value="1"/>
</dbReference>
<organism evidence="2 3">
    <name type="scientific">Bionectria ochroleuca</name>
    <name type="common">Gliocladium roseum</name>
    <dbReference type="NCBI Taxonomy" id="29856"/>
    <lineage>
        <taxon>Eukaryota</taxon>
        <taxon>Fungi</taxon>
        <taxon>Dikarya</taxon>
        <taxon>Ascomycota</taxon>
        <taxon>Pezizomycotina</taxon>
        <taxon>Sordariomycetes</taxon>
        <taxon>Hypocreomycetidae</taxon>
        <taxon>Hypocreales</taxon>
        <taxon>Bionectriaceae</taxon>
        <taxon>Clonostachys</taxon>
    </lineage>
</organism>
<dbReference type="PANTHER" id="PTHR33112:SF16">
    <property type="entry name" value="HETEROKARYON INCOMPATIBILITY DOMAIN-CONTAINING PROTEIN"/>
    <property type="match status" value="1"/>
</dbReference>
<name>A0A8H7NBX5_BIOOC</name>
<accession>A0A8H7NBX5</accession>